<dbReference type="Pfam" id="PF21884">
    <property type="entry name" value="ZUO1-like_ZHD"/>
    <property type="match status" value="1"/>
</dbReference>
<dbReference type="AlphaFoldDB" id="A0AAV6Y4T2"/>
<dbReference type="InterPro" id="IPR044648">
    <property type="entry name" value="JJJ1_plant"/>
</dbReference>
<organism evidence="6 7">
    <name type="scientific">Buddleja alternifolia</name>
    <dbReference type="NCBI Taxonomy" id="168488"/>
    <lineage>
        <taxon>Eukaryota</taxon>
        <taxon>Viridiplantae</taxon>
        <taxon>Streptophyta</taxon>
        <taxon>Embryophyta</taxon>
        <taxon>Tracheophyta</taxon>
        <taxon>Spermatophyta</taxon>
        <taxon>Magnoliopsida</taxon>
        <taxon>eudicotyledons</taxon>
        <taxon>Gunneridae</taxon>
        <taxon>Pentapetalae</taxon>
        <taxon>asterids</taxon>
        <taxon>lamiids</taxon>
        <taxon>Lamiales</taxon>
        <taxon>Scrophulariaceae</taxon>
        <taxon>Buddlejeae</taxon>
        <taxon>Buddleja</taxon>
    </lineage>
</organism>
<protein>
    <recommendedName>
        <fullName evidence="5">J domain-containing protein</fullName>
    </recommendedName>
</protein>
<dbReference type="GO" id="GO:0003676">
    <property type="term" value="F:nucleic acid binding"/>
    <property type="evidence" value="ECO:0007669"/>
    <property type="project" value="InterPro"/>
</dbReference>
<feature type="region of interest" description="Disordered" evidence="4">
    <location>
        <begin position="328"/>
        <end position="394"/>
    </location>
</feature>
<dbReference type="Proteomes" id="UP000826271">
    <property type="component" value="Unassembled WGS sequence"/>
</dbReference>
<evidence type="ECO:0000256" key="1">
    <source>
        <dbReference type="ARBA" id="ARBA00022723"/>
    </source>
</evidence>
<dbReference type="SMART" id="SM00451">
    <property type="entry name" value="ZnF_U1"/>
    <property type="match status" value="1"/>
</dbReference>
<dbReference type="PANTHER" id="PTHR45495">
    <property type="entry name" value="DNAJ PROTEIN JJJ1 HOMOLOG"/>
    <property type="match status" value="1"/>
</dbReference>
<dbReference type="PROSITE" id="PS00028">
    <property type="entry name" value="ZINC_FINGER_C2H2_1"/>
    <property type="match status" value="1"/>
</dbReference>
<dbReference type="InterPro" id="IPR013087">
    <property type="entry name" value="Znf_C2H2_type"/>
</dbReference>
<dbReference type="Pfam" id="PF12171">
    <property type="entry name" value="zf-C2H2_jaz"/>
    <property type="match status" value="1"/>
</dbReference>
<dbReference type="InterPro" id="IPR001623">
    <property type="entry name" value="DnaJ_domain"/>
</dbReference>
<keyword evidence="3" id="KW-0862">Zinc</keyword>
<dbReference type="Gene3D" id="1.10.287.110">
    <property type="entry name" value="DnaJ domain"/>
    <property type="match status" value="1"/>
</dbReference>
<evidence type="ECO:0000313" key="7">
    <source>
        <dbReference type="Proteomes" id="UP000826271"/>
    </source>
</evidence>
<dbReference type="Pfam" id="PF00226">
    <property type="entry name" value="DnaJ"/>
    <property type="match status" value="1"/>
</dbReference>
<evidence type="ECO:0000259" key="5">
    <source>
        <dbReference type="PROSITE" id="PS50076"/>
    </source>
</evidence>
<feature type="domain" description="J" evidence="5">
    <location>
        <begin position="8"/>
        <end position="77"/>
    </location>
</feature>
<evidence type="ECO:0000256" key="2">
    <source>
        <dbReference type="ARBA" id="ARBA00022771"/>
    </source>
</evidence>
<keyword evidence="1" id="KW-0479">Metal-binding</keyword>
<dbReference type="InterPro" id="IPR036236">
    <property type="entry name" value="Znf_C2H2_sf"/>
</dbReference>
<reference evidence="6" key="1">
    <citation type="submission" date="2019-10" db="EMBL/GenBank/DDBJ databases">
        <authorList>
            <person name="Zhang R."/>
            <person name="Pan Y."/>
            <person name="Wang J."/>
            <person name="Ma R."/>
            <person name="Yu S."/>
        </authorList>
    </citation>
    <scope>NUCLEOTIDE SEQUENCE</scope>
    <source>
        <strain evidence="6">LA-IB0</strain>
        <tissue evidence="6">Leaf</tissue>
    </source>
</reference>
<dbReference type="SMART" id="SM00271">
    <property type="entry name" value="DnaJ"/>
    <property type="match status" value="1"/>
</dbReference>
<dbReference type="PROSITE" id="PS50076">
    <property type="entry name" value="DNAJ_2"/>
    <property type="match status" value="1"/>
</dbReference>
<dbReference type="EMBL" id="WHWC01000002">
    <property type="protein sequence ID" value="KAG8388760.1"/>
    <property type="molecule type" value="Genomic_DNA"/>
</dbReference>
<proteinExistence type="predicted"/>
<dbReference type="InterPro" id="IPR054076">
    <property type="entry name" value="ZUO1-like_ZHD"/>
</dbReference>
<dbReference type="GO" id="GO:0008270">
    <property type="term" value="F:zinc ion binding"/>
    <property type="evidence" value="ECO:0007669"/>
    <property type="project" value="UniProtKB-KW"/>
</dbReference>
<feature type="compositionally biased region" description="Basic residues" evidence="4">
    <location>
        <begin position="468"/>
        <end position="480"/>
    </location>
</feature>
<feature type="compositionally biased region" description="Basic and acidic residues" evidence="4">
    <location>
        <begin position="522"/>
        <end position="545"/>
    </location>
</feature>
<dbReference type="CDD" id="cd06257">
    <property type="entry name" value="DnaJ"/>
    <property type="match status" value="1"/>
</dbReference>
<dbReference type="InterPro" id="IPR018253">
    <property type="entry name" value="DnaJ_domain_CS"/>
</dbReference>
<dbReference type="Gene3D" id="3.30.160.60">
    <property type="entry name" value="Classic Zinc Finger"/>
    <property type="match status" value="1"/>
</dbReference>
<dbReference type="PRINTS" id="PR00625">
    <property type="entry name" value="JDOMAIN"/>
</dbReference>
<evidence type="ECO:0000256" key="4">
    <source>
        <dbReference type="SAM" id="MobiDB-lite"/>
    </source>
</evidence>
<gene>
    <name evidence="6" type="ORF">BUALT_Bualt02G0158800</name>
</gene>
<comment type="caution">
    <text evidence="6">The sequence shown here is derived from an EMBL/GenBank/DDBJ whole genome shotgun (WGS) entry which is preliminary data.</text>
</comment>
<dbReference type="InterPro" id="IPR036869">
    <property type="entry name" value="J_dom_sf"/>
</dbReference>
<feature type="compositionally biased region" description="Acidic residues" evidence="4">
    <location>
        <begin position="452"/>
        <end position="461"/>
    </location>
</feature>
<feature type="region of interest" description="Disordered" evidence="4">
    <location>
        <begin position="237"/>
        <end position="265"/>
    </location>
</feature>
<feature type="compositionally biased region" description="Basic and acidic residues" evidence="4">
    <location>
        <begin position="481"/>
        <end position="501"/>
    </location>
</feature>
<name>A0AAV6Y4T2_9LAMI</name>
<dbReference type="SUPFAM" id="SSF46565">
    <property type="entry name" value="Chaperone J-domain"/>
    <property type="match status" value="1"/>
</dbReference>
<evidence type="ECO:0000313" key="6">
    <source>
        <dbReference type="EMBL" id="KAG8388760.1"/>
    </source>
</evidence>
<feature type="compositionally biased region" description="Acidic residues" evidence="4">
    <location>
        <begin position="502"/>
        <end position="512"/>
    </location>
</feature>
<dbReference type="InterPro" id="IPR003604">
    <property type="entry name" value="Matrin/U1-like-C_Znf_C2H2"/>
</dbReference>
<dbReference type="InterPro" id="IPR022755">
    <property type="entry name" value="Znf_C2H2_jaz"/>
</dbReference>
<accession>A0AAV6Y4T2</accession>
<keyword evidence="2" id="KW-0863">Zinc-finger</keyword>
<dbReference type="PANTHER" id="PTHR45495:SF1">
    <property type="entry name" value="DNAJ PROTEIN JJJ1 HOMOLOG"/>
    <property type="match status" value="1"/>
</dbReference>
<dbReference type="PROSITE" id="PS00636">
    <property type="entry name" value="DNAJ_1"/>
    <property type="match status" value="1"/>
</dbReference>
<evidence type="ECO:0000256" key="3">
    <source>
        <dbReference type="ARBA" id="ARBA00022833"/>
    </source>
</evidence>
<sequence length="618" mass="70660">MASSEKRCLYEVLSLSRDCTADEIRSAYRRLALQRHPDKLVKSGVPEAEATAAFQELVNAYEVLSDPKERAWYDSHRNQILFSSTAAAGGGASGSSNFVPDLFSFFSNSVYSGYTDSGRGFYKVYGDLFEKIYANELNLSKKLGLPLPKEAPVMGNLESPYVTAFYNYWLGFVTVLDFFWADQYDVMQGPNRKSRRLMEDENKKLRKKARREYNETVRGLAEFVKKRDKRVIDMQMKRNEEMERKREEEKQRKKELERQKAEKARNYEEPEWAKVEEVDDYEAEDVVEQTKDDLYCVVCSKKFKSDKQWKNHEQSKKHKEKVAELREAFSEEDKEYEATEGYQREAEEEKDVHDGNGVGYLSADDGVNELQQQFEGSVGIQGDESGDGATESSEINEFADVNNYSGGNSVTAELGSDNDEASVLEAMLSGRKNRKKVGNKAKAPAEKIQVEIDSDELEFMEYNDTKGSRRNRGGRRRRRGRGQEEEAETTKADVAEKNGNEEEHDGCDDDAGELSSNPLPEPEIKSRIDDATERVDENAHQDVRKKNMKKKEKKENASKSKVASRGRKQKFGANDVSSINPLIFRCRQMIQITYVRSVEQNLNQGINCINIWETPVML</sequence>
<dbReference type="SUPFAM" id="SSF57667">
    <property type="entry name" value="beta-beta-alpha zinc fingers"/>
    <property type="match status" value="1"/>
</dbReference>
<feature type="region of interest" description="Disordered" evidence="4">
    <location>
        <begin position="452"/>
        <end position="569"/>
    </location>
</feature>
<keyword evidence="7" id="KW-1185">Reference proteome</keyword>
<feature type="compositionally biased region" description="Basic and acidic residues" evidence="4">
    <location>
        <begin position="342"/>
        <end position="354"/>
    </location>
</feature>